<dbReference type="Proteomes" id="UP000291819">
    <property type="component" value="Unassembled WGS sequence"/>
</dbReference>
<dbReference type="CDD" id="cd08261">
    <property type="entry name" value="Zn_ADH7"/>
    <property type="match status" value="1"/>
</dbReference>
<dbReference type="InterPro" id="IPR013149">
    <property type="entry name" value="ADH-like_C"/>
</dbReference>
<gene>
    <name evidence="4" type="ORF">EYS08_10090</name>
</gene>
<dbReference type="InterPro" id="IPR036291">
    <property type="entry name" value="NAD(P)-bd_dom_sf"/>
</dbReference>
<feature type="domain" description="Alcohol dehydrogenase-like C-terminal" evidence="2">
    <location>
        <begin position="169"/>
        <end position="296"/>
    </location>
</feature>
<keyword evidence="5" id="KW-1185">Reference proteome</keyword>
<dbReference type="OrthoDB" id="9787435at2"/>
<name>A0A4Q9HDL2_9SPHI</name>
<organism evidence="4 5">
    <name type="scientific">Pedobacter kyonggii</name>
    <dbReference type="NCBI Taxonomy" id="1926871"/>
    <lineage>
        <taxon>Bacteria</taxon>
        <taxon>Pseudomonadati</taxon>
        <taxon>Bacteroidota</taxon>
        <taxon>Sphingobacteriia</taxon>
        <taxon>Sphingobacteriales</taxon>
        <taxon>Sphingobacteriaceae</taxon>
        <taxon>Pedobacter</taxon>
    </lineage>
</organism>
<reference evidence="4 5" key="1">
    <citation type="submission" date="2019-02" db="EMBL/GenBank/DDBJ databases">
        <title>Pedobacter kyonggii whole genome sequence analysis.</title>
        <authorList>
            <person name="Dahal R.H."/>
        </authorList>
    </citation>
    <scope>NUCLEOTIDE SEQUENCE [LARGE SCALE GENOMIC DNA]</scope>
    <source>
        <strain evidence="4 5">K-4-11-1</strain>
    </source>
</reference>
<evidence type="ECO:0000259" key="2">
    <source>
        <dbReference type="Pfam" id="PF00107"/>
    </source>
</evidence>
<dbReference type="InterPro" id="IPR011032">
    <property type="entry name" value="GroES-like_sf"/>
</dbReference>
<dbReference type="PANTHER" id="PTHR43401:SF3">
    <property type="entry name" value="L-GALACTONATE-5-DEHYDROGENASE"/>
    <property type="match status" value="1"/>
</dbReference>
<evidence type="ECO:0000259" key="3">
    <source>
        <dbReference type="Pfam" id="PF08240"/>
    </source>
</evidence>
<dbReference type="PANTHER" id="PTHR43401">
    <property type="entry name" value="L-THREONINE 3-DEHYDROGENASE"/>
    <property type="match status" value="1"/>
</dbReference>
<evidence type="ECO:0000256" key="1">
    <source>
        <dbReference type="ARBA" id="ARBA00023002"/>
    </source>
</evidence>
<dbReference type="Gene3D" id="3.40.50.720">
    <property type="entry name" value="NAD(P)-binding Rossmann-like Domain"/>
    <property type="match status" value="1"/>
</dbReference>
<dbReference type="Gene3D" id="3.90.180.10">
    <property type="entry name" value="Medium-chain alcohol dehydrogenases, catalytic domain"/>
    <property type="match status" value="1"/>
</dbReference>
<dbReference type="AlphaFoldDB" id="A0A4Q9HDL2"/>
<dbReference type="InterPro" id="IPR013154">
    <property type="entry name" value="ADH-like_N"/>
</dbReference>
<dbReference type="GO" id="GO:0016491">
    <property type="term" value="F:oxidoreductase activity"/>
    <property type="evidence" value="ECO:0007669"/>
    <property type="project" value="UniProtKB-KW"/>
</dbReference>
<dbReference type="SUPFAM" id="SSF50129">
    <property type="entry name" value="GroES-like"/>
    <property type="match status" value="1"/>
</dbReference>
<evidence type="ECO:0000313" key="5">
    <source>
        <dbReference type="Proteomes" id="UP000291819"/>
    </source>
</evidence>
<dbReference type="EMBL" id="SIXF01000007">
    <property type="protein sequence ID" value="TBO42690.1"/>
    <property type="molecule type" value="Genomic_DNA"/>
</dbReference>
<feature type="domain" description="Alcohol dehydrogenase-like N-terminal" evidence="3">
    <location>
        <begin position="24"/>
        <end position="128"/>
    </location>
</feature>
<dbReference type="InterPro" id="IPR050129">
    <property type="entry name" value="Zn_alcohol_dh"/>
</dbReference>
<sequence>MKTLTCTTPGTFEYSETEKPELKKDHAIIKIKRIGICGTDLHAFEGTQPFFNYPRVLGHELSGELVEADGANSFKIGEAVTFIPYFNCGECIACRMNKPNCCVKMQVCGVHVDGGMREYLQVPSRTLLHGEGLSYDELALVEPLAIGAHGVRRADVQPGEFVLVIGAGPIGLGTMEFARIAGANVIALDINQDRLAFCKDKLKVAHVVNALSPDVVQQLSDITNGDMPTVVIDATGNQKAINNAINYMAHGARFVLIGLQKGDLIFNHPEFHKRESTLMSSRNATIEDFEHVIKSMKAGLVNPTNYITHQVKFEEVKDEFETWLDPKNGVIKAMVSVGNKL</sequence>
<proteinExistence type="predicted"/>
<dbReference type="SUPFAM" id="SSF51735">
    <property type="entry name" value="NAD(P)-binding Rossmann-fold domains"/>
    <property type="match status" value="1"/>
</dbReference>
<protein>
    <submittedName>
        <fullName evidence="4">Zinc-binding alcohol dehydrogenase family protein</fullName>
    </submittedName>
</protein>
<dbReference type="Pfam" id="PF08240">
    <property type="entry name" value="ADH_N"/>
    <property type="match status" value="1"/>
</dbReference>
<dbReference type="RefSeq" id="WP_131029912.1">
    <property type="nucleotide sequence ID" value="NZ_SIXF01000007.1"/>
</dbReference>
<evidence type="ECO:0000313" key="4">
    <source>
        <dbReference type="EMBL" id="TBO42690.1"/>
    </source>
</evidence>
<dbReference type="Pfam" id="PF00107">
    <property type="entry name" value="ADH_zinc_N"/>
    <property type="match status" value="1"/>
</dbReference>
<accession>A0A4Q9HDL2</accession>
<comment type="caution">
    <text evidence="4">The sequence shown here is derived from an EMBL/GenBank/DDBJ whole genome shotgun (WGS) entry which is preliminary data.</text>
</comment>
<keyword evidence="1" id="KW-0560">Oxidoreductase</keyword>